<evidence type="ECO:0000256" key="2">
    <source>
        <dbReference type="SAM" id="MobiDB-lite"/>
    </source>
</evidence>
<dbReference type="AlphaFoldDB" id="A0A2G7FQX0"/>
<dbReference type="Pfam" id="PF02458">
    <property type="entry name" value="Transferase"/>
    <property type="match status" value="1"/>
</dbReference>
<dbReference type="PANTHER" id="PTHR31642">
    <property type="entry name" value="TRICHOTHECENE 3-O-ACETYLTRANSFERASE"/>
    <property type="match status" value="1"/>
</dbReference>
<feature type="compositionally biased region" description="Polar residues" evidence="2">
    <location>
        <begin position="1"/>
        <end position="10"/>
    </location>
</feature>
<reference evidence="3 4" key="1">
    <citation type="submission" date="2017-05" db="EMBL/GenBank/DDBJ databases">
        <title>Genome sequence for an aflatoxigenic pathogen of Argentinian peanut, Aspergillus arachidicola.</title>
        <authorList>
            <person name="Moore G."/>
            <person name="Beltz S.B."/>
            <person name="Mack B.M."/>
        </authorList>
    </citation>
    <scope>NUCLEOTIDE SEQUENCE [LARGE SCALE GENOMIC DNA]</scope>
    <source>
        <strain evidence="3 4">CBS 117610</strain>
    </source>
</reference>
<organism evidence="3 4">
    <name type="scientific">Aspergillus arachidicola</name>
    <dbReference type="NCBI Taxonomy" id="656916"/>
    <lineage>
        <taxon>Eukaryota</taxon>
        <taxon>Fungi</taxon>
        <taxon>Dikarya</taxon>
        <taxon>Ascomycota</taxon>
        <taxon>Pezizomycotina</taxon>
        <taxon>Eurotiomycetes</taxon>
        <taxon>Eurotiomycetidae</taxon>
        <taxon>Eurotiales</taxon>
        <taxon>Aspergillaceae</taxon>
        <taxon>Aspergillus</taxon>
        <taxon>Aspergillus subgen. Circumdati</taxon>
    </lineage>
</organism>
<evidence type="ECO:0008006" key="5">
    <source>
        <dbReference type="Google" id="ProtNLM"/>
    </source>
</evidence>
<dbReference type="STRING" id="656916.A0A2G7FQX0"/>
<evidence type="ECO:0000313" key="3">
    <source>
        <dbReference type="EMBL" id="PIG83027.1"/>
    </source>
</evidence>
<dbReference type="InterPro" id="IPR023213">
    <property type="entry name" value="CAT-like_dom_sf"/>
</dbReference>
<evidence type="ECO:0000256" key="1">
    <source>
        <dbReference type="ARBA" id="ARBA00022679"/>
    </source>
</evidence>
<gene>
    <name evidence="3" type="ORF">AARAC_004912</name>
</gene>
<feature type="region of interest" description="Disordered" evidence="2">
    <location>
        <begin position="1"/>
        <end position="23"/>
    </location>
</feature>
<protein>
    <recommendedName>
        <fullName evidence="5">Transferase family protein</fullName>
    </recommendedName>
</protein>
<keyword evidence="4" id="KW-1185">Reference proteome</keyword>
<dbReference type="PANTHER" id="PTHR31642:SF310">
    <property type="entry name" value="FATTY ALCOHOL:CAFFEOYL-COA ACYLTRANSFERASE"/>
    <property type="match status" value="1"/>
</dbReference>
<keyword evidence="1" id="KW-0808">Transferase</keyword>
<dbReference type="Gene3D" id="3.30.559.10">
    <property type="entry name" value="Chloramphenicol acetyltransferase-like domain"/>
    <property type="match status" value="2"/>
</dbReference>
<dbReference type="InterPro" id="IPR050317">
    <property type="entry name" value="Plant_Fungal_Acyltransferase"/>
</dbReference>
<sequence>MSSTKTSVVQSERLFPNTRGSSEKTVPLSLLDATTVNFSPTSAVWLIERPTVGSKFDVVEHLRCALRVALDAYPQWCGHVKAITSLDNTTVESHFPPHARRFGRAYVHYGTPQDPGVEFIQATSSLTLDDLCPLSRPALWDRQSSPLGELVSSTALINALRPAPTNESSISPPGLSFQVTKLACGGFTLGIKSTHPLADITALVQFLKDWAWVSREILSNHASPAVSSQTTSVFEPGLLDSSARGDINADEPDSALVQQAADLPLHRFDWWAQCPERPKPAIPDAFHGQDLPPVGKPMPWSEWDTSTPVSHYVAHFTHEQVKAILKEATKGSTLSDFRISQHDAVLAHVWASIIRARNLQNDPNPVHCDLTYGLRPILKLGEGFIGSPIIIINAEMNGNDMPTTTSKTTGDESKLHTVARRIRETINAVQKPGALGAHLHSVAYEKSPQRIWQAFLGRRHILVTTWARAGVYDIDFGLHHASTGIRYAQSVMPNLDGIVMIQEAPPSNLTNVPAPKSWTENGVDVSIHICAEDMDRLVQDPLLFP</sequence>
<comment type="caution">
    <text evidence="3">The sequence shown here is derived from an EMBL/GenBank/DDBJ whole genome shotgun (WGS) entry which is preliminary data.</text>
</comment>
<dbReference type="Proteomes" id="UP000231358">
    <property type="component" value="Unassembled WGS sequence"/>
</dbReference>
<dbReference type="EMBL" id="NEXV01000467">
    <property type="protein sequence ID" value="PIG83027.1"/>
    <property type="molecule type" value="Genomic_DNA"/>
</dbReference>
<proteinExistence type="predicted"/>
<evidence type="ECO:0000313" key="4">
    <source>
        <dbReference type="Proteomes" id="UP000231358"/>
    </source>
</evidence>
<dbReference type="GO" id="GO:0016747">
    <property type="term" value="F:acyltransferase activity, transferring groups other than amino-acyl groups"/>
    <property type="evidence" value="ECO:0007669"/>
    <property type="project" value="TreeGrafter"/>
</dbReference>
<accession>A0A2G7FQX0</accession>
<dbReference type="GO" id="GO:0044550">
    <property type="term" value="P:secondary metabolite biosynthetic process"/>
    <property type="evidence" value="ECO:0007669"/>
    <property type="project" value="TreeGrafter"/>
</dbReference>
<name>A0A2G7FQX0_9EURO</name>